<feature type="transmembrane region" description="Helical" evidence="7">
    <location>
        <begin position="260"/>
        <end position="279"/>
    </location>
</feature>
<sequence>MVKILYRSGAEILSTQTEAELAAISRENVLWIDMLEPTGEQKRLVEQYLGTEIQSRAEAEEIESSSRFFEEGGAIFANTNFLSPADDEMLMDAVSFILVSGVLTTIREIPLRSLNTLQLKMQALPDEYPDGNTVFVDIMDRRVDLDADIVELISKDVTRYSRRINQNEDINEDFLLDINQLQQNAMNVRANMVDKQRLISNLLKSKIFPKDAELRERLGIILQDIASLVNHISFTFERLEYMQETVIGIINLDQNRIMKVFTFVSILLMPATLVASFYGMNVRLPLASWEWAWLAIIVIMVLLMAAMIWYFFKRKKML</sequence>
<evidence type="ECO:0000256" key="3">
    <source>
        <dbReference type="ARBA" id="ARBA00022692"/>
    </source>
</evidence>
<evidence type="ECO:0000256" key="7">
    <source>
        <dbReference type="SAM" id="Phobius"/>
    </source>
</evidence>
<dbReference type="GO" id="GO:0015099">
    <property type="term" value="F:nickel cation transmembrane transporter activity"/>
    <property type="evidence" value="ECO:0007669"/>
    <property type="project" value="TreeGrafter"/>
</dbReference>
<evidence type="ECO:0000256" key="5">
    <source>
        <dbReference type="ARBA" id="ARBA00023136"/>
    </source>
</evidence>
<evidence type="ECO:0000256" key="4">
    <source>
        <dbReference type="ARBA" id="ARBA00022989"/>
    </source>
</evidence>
<dbReference type="Gene3D" id="1.20.58.340">
    <property type="entry name" value="Magnesium transport protein CorA, transmembrane region"/>
    <property type="match status" value="2"/>
</dbReference>
<dbReference type="PANTHER" id="PTHR47685">
    <property type="entry name" value="MAGNESIUM TRANSPORT PROTEIN CORA"/>
    <property type="match status" value="1"/>
</dbReference>
<dbReference type="InterPro" id="IPR045861">
    <property type="entry name" value="CorA_cytoplasmic_dom"/>
</dbReference>
<feature type="coiled-coil region" evidence="6">
    <location>
        <begin position="164"/>
        <end position="198"/>
    </location>
</feature>
<dbReference type="GO" id="GO:0015095">
    <property type="term" value="F:magnesium ion transmembrane transporter activity"/>
    <property type="evidence" value="ECO:0007669"/>
    <property type="project" value="TreeGrafter"/>
</dbReference>
<dbReference type="SUPFAM" id="SSF144083">
    <property type="entry name" value="Magnesium transport protein CorA, transmembrane region"/>
    <property type="match status" value="1"/>
</dbReference>
<keyword evidence="6" id="KW-0175">Coiled coil</keyword>
<dbReference type="AlphaFoldDB" id="A0A9D9IW36"/>
<keyword evidence="3 7" id="KW-0812">Transmembrane</keyword>
<proteinExistence type="inferred from homology"/>
<evidence type="ECO:0000313" key="8">
    <source>
        <dbReference type="EMBL" id="MBO8479520.1"/>
    </source>
</evidence>
<dbReference type="Pfam" id="PF01544">
    <property type="entry name" value="CorA"/>
    <property type="match status" value="1"/>
</dbReference>
<organism evidence="8 9">
    <name type="scientific">Candidatus Cryptobacteroides avistercoris</name>
    <dbReference type="NCBI Taxonomy" id="2840758"/>
    <lineage>
        <taxon>Bacteria</taxon>
        <taxon>Pseudomonadati</taxon>
        <taxon>Bacteroidota</taxon>
        <taxon>Bacteroidia</taxon>
        <taxon>Bacteroidales</taxon>
        <taxon>Candidatus Cryptobacteroides</taxon>
    </lineage>
</organism>
<comment type="caution">
    <text evidence="8">The sequence shown here is derived from an EMBL/GenBank/DDBJ whole genome shotgun (WGS) entry which is preliminary data.</text>
</comment>
<dbReference type="Proteomes" id="UP000823769">
    <property type="component" value="Unassembled WGS sequence"/>
</dbReference>
<dbReference type="GO" id="GO:0015087">
    <property type="term" value="F:cobalt ion transmembrane transporter activity"/>
    <property type="evidence" value="ECO:0007669"/>
    <property type="project" value="TreeGrafter"/>
</dbReference>
<dbReference type="SUPFAM" id="SSF143865">
    <property type="entry name" value="CorA soluble domain-like"/>
    <property type="match status" value="1"/>
</dbReference>
<dbReference type="InterPro" id="IPR050829">
    <property type="entry name" value="CorA_MIT"/>
</dbReference>
<dbReference type="GO" id="GO:0016020">
    <property type="term" value="C:membrane"/>
    <property type="evidence" value="ECO:0007669"/>
    <property type="project" value="UniProtKB-SubCell"/>
</dbReference>
<reference evidence="8" key="1">
    <citation type="submission" date="2020-10" db="EMBL/GenBank/DDBJ databases">
        <authorList>
            <person name="Gilroy R."/>
        </authorList>
    </citation>
    <scope>NUCLEOTIDE SEQUENCE</scope>
    <source>
        <strain evidence="8">B3-1481</strain>
    </source>
</reference>
<dbReference type="EMBL" id="JADILW010000003">
    <property type="protein sequence ID" value="MBO8479520.1"/>
    <property type="molecule type" value="Genomic_DNA"/>
</dbReference>
<dbReference type="InterPro" id="IPR002523">
    <property type="entry name" value="MgTranspt_CorA/ZnTranspt_ZntB"/>
</dbReference>
<feature type="transmembrane region" description="Helical" evidence="7">
    <location>
        <begin position="291"/>
        <end position="312"/>
    </location>
</feature>
<evidence type="ECO:0000256" key="2">
    <source>
        <dbReference type="ARBA" id="ARBA00009765"/>
    </source>
</evidence>
<keyword evidence="4 7" id="KW-1133">Transmembrane helix</keyword>
<dbReference type="PANTHER" id="PTHR47685:SF1">
    <property type="entry name" value="MAGNESIUM TRANSPORT PROTEIN CORA"/>
    <property type="match status" value="1"/>
</dbReference>
<protein>
    <recommendedName>
        <fullName evidence="10">Magnesium transport protein CorA</fullName>
    </recommendedName>
</protein>
<dbReference type="InterPro" id="IPR045863">
    <property type="entry name" value="CorA_TM1_TM2"/>
</dbReference>
<evidence type="ECO:0000256" key="6">
    <source>
        <dbReference type="SAM" id="Coils"/>
    </source>
</evidence>
<evidence type="ECO:0000256" key="1">
    <source>
        <dbReference type="ARBA" id="ARBA00004141"/>
    </source>
</evidence>
<comment type="subcellular location">
    <subcellularLocation>
        <location evidence="1">Membrane</location>
        <topology evidence="1">Multi-pass membrane protein</topology>
    </subcellularLocation>
</comment>
<evidence type="ECO:0000313" key="9">
    <source>
        <dbReference type="Proteomes" id="UP000823769"/>
    </source>
</evidence>
<dbReference type="Gene3D" id="3.30.460.20">
    <property type="entry name" value="CorA soluble domain-like"/>
    <property type="match status" value="1"/>
</dbReference>
<accession>A0A9D9IW36</accession>
<name>A0A9D9IW36_9BACT</name>
<keyword evidence="5 7" id="KW-0472">Membrane</keyword>
<comment type="similarity">
    <text evidence="2">Belongs to the CorA metal ion transporter (MIT) (TC 1.A.35) family.</text>
</comment>
<evidence type="ECO:0008006" key="10">
    <source>
        <dbReference type="Google" id="ProtNLM"/>
    </source>
</evidence>
<gene>
    <name evidence="8" type="ORF">IAB76_00185</name>
</gene>
<reference evidence="8" key="2">
    <citation type="journal article" date="2021" name="PeerJ">
        <title>Extensive microbial diversity within the chicken gut microbiome revealed by metagenomics and culture.</title>
        <authorList>
            <person name="Gilroy R."/>
            <person name="Ravi A."/>
            <person name="Getino M."/>
            <person name="Pursley I."/>
            <person name="Horton D.L."/>
            <person name="Alikhan N.F."/>
            <person name="Baker D."/>
            <person name="Gharbi K."/>
            <person name="Hall N."/>
            <person name="Watson M."/>
            <person name="Adriaenssens E.M."/>
            <person name="Foster-Nyarko E."/>
            <person name="Jarju S."/>
            <person name="Secka A."/>
            <person name="Antonio M."/>
            <person name="Oren A."/>
            <person name="Chaudhuri R.R."/>
            <person name="La Ragione R."/>
            <person name="Hildebrand F."/>
            <person name="Pallen M.J."/>
        </authorList>
    </citation>
    <scope>NUCLEOTIDE SEQUENCE</scope>
    <source>
        <strain evidence="8">B3-1481</strain>
    </source>
</reference>